<keyword evidence="2" id="KW-1185">Reference proteome</keyword>
<proteinExistence type="predicted"/>
<evidence type="ECO:0008006" key="3">
    <source>
        <dbReference type="Google" id="ProtNLM"/>
    </source>
</evidence>
<organism evidence="1 2">
    <name type="scientific">Nocardiopsis codii</name>
    <dbReference type="NCBI Taxonomy" id="3065942"/>
    <lineage>
        <taxon>Bacteria</taxon>
        <taxon>Bacillati</taxon>
        <taxon>Actinomycetota</taxon>
        <taxon>Actinomycetes</taxon>
        <taxon>Streptosporangiales</taxon>
        <taxon>Nocardiopsidaceae</taxon>
        <taxon>Nocardiopsis</taxon>
    </lineage>
</organism>
<gene>
    <name evidence="1" type="ORF">Q8791_29140</name>
</gene>
<comment type="caution">
    <text evidence="1">The sequence shown here is derived from an EMBL/GenBank/DDBJ whole genome shotgun (WGS) entry which is preliminary data.</text>
</comment>
<evidence type="ECO:0000313" key="2">
    <source>
        <dbReference type="Proteomes" id="UP001356095"/>
    </source>
</evidence>
<evidence type="ECO:0000313" key="1">
    <source>
        <dbReference type="EMBL" id="MEE2041298.1"/>
    </source>
</evidence>
<reference evidence="1 2" key="1">
    <citation type="submission" date="2023-08" db="EMBL/GenBank/DDBJ databases">
        <authorList>
            <person name="Girao M."/>
            <person name="Carvalho M.F."/>
        </authorList>
    </citation>
    <scope>NUCLEOTIDE SEQUENCE [LARGE SCALE GENOMIC DNA]</scope>
    <source>
        <strain evidence="1 2">CT-R113</strain>
    </source>
</reference>
<dbReference type="EMBL" id="JAUZMY010000045">
    <property type="protein sequence ID" value="MEE2041298.1"/>
    <property type="molecule type" value="Genomic_DNA"/>
</dbReference>
<name>A0ABU7KGF3_9ACTN</name>
<sequence length="119" mass="12891">MSSFVRLLVLPLSALWLVARAGAHLVRRRSGRVRRYAAEPPAPRPRTVTGPIPIIWPSSRTGAAVAPPLPAERPLDVAPARVVPMDPYRHRARRDASRSGSVVLVAVARQAEERPAVAA</sequence>
<accession>A0ABU7KGF3</accession>
<protein>
    <recommendedName>
        <fullName evidence="3">Secreted protein</fullName>
    </recommendedName>
</protein>
<dbReference type="RefSeq" id="WP_330095058.1">
    <property type="nucleotide sequence ID" value="NZ_JAUZMY010000045.1"/>
</dbReference>
<dbReference type="Proteomes" id="UP001356095">
    <property type="component" value="Unassembled WGS sequence"/>
</dbReference>